<name>A0A2Z2NSG2_9GAMM</name>
<accession>A0A2Z2NSG2</accession>
<dbReference type="GO" id="GO:0005829">
    <property type="term" value="C:cytosol"/>
    <property type="evidence" value="ECO:0007669"/>
    <property type="project" value="TreeGrafter"/>
</dbReference>
<dbReference type="Pfam" id="PF02620">
    <property type="entry name" value="YceD"/>
    <property type="match status" value="1"/>
</dbReference>
<dbReference type="InterPro" id="IPR003772">
    <property type="entry name" value="YceD"/>
</dbReference>
<sequence length="172" mass="19481">MVKALPQRFKPELLAREGTRFELVLPQSQLKRLSGILASSNNDVQVSALFSRLKNHIVISGRLETRFTLICQRCLEPMDFDVSEPFELIFVDDELKAEELPKEFDPVILDDQGHIHVVDLFEDEVILHVPEVPKHSDMSACNQGPTEFGDLPVEVEEGKPNPFAALKKLNLH</sequence>
<keyword evidence="4" id="KW-0690">Ribosome biogenesis</keyword>
<evidence type="ECO:0000256" key="3">
    <source>
        <dbReference type="ARBA" id="ARBA00015716"/>
    </source>
</evidence>
<dbReference type="AlphaFoldDB" id="A0A2Z2NSG2"/>
<dbReference type="Proteomes" id="UP000250079">
    <property type="component" value="Chromosome"/>
</dbReference>
<evidence type="ECO:0000313" key="6">
    <source>
        <dbReference type="EMBL" id="ASJ74442.1"/>
    </source>
</evidence>
<evidence type="ECO:0000256" key="4">
    <source>
        <dbReference type="ARBA" id="ARBA00022517"/>
    </source>
</evidence>
<dbReference type="InterPro" id="IPR039255">
    <property type="entry name" value="YceD_bac"/>
</dbReference>
<evidence type="ECO:0000256" key="2">
    <source>
        <dbReference type="ARBA" id="ARBA00010740"/>
    </source>
</evidence>
<dbReference type="PANTHER" id="PTHR38099:SF1">
    <property type="entry name" value="LARGE RIBOSOMAL RNA SUBUNIT ACCUMULATION PROTEIN YCED"/>
    <property type="match status" value="1"/>
</dbReference>
<evidence type="ECO:0000313" key="7">
    <source>
        <dbReference type="Proteomes" id="UP000250079"/>
    </source>
</evidence>
<proteinExistence type="inferred from homology"/>
<protein>
    <recommendedName>
        <fullName evidence="3">Large ribosomal RNA subunit accumulation protein YceD</fullName>
    </recommendedName>
    <alternativeName>
        <fullName evidence="5">23S rRNA accumulation protein YceD</fullName>
    </alternativeName>
</protein>
<dbReference type="EMBL" id="CP018632">
    <property type="protein sequence ID" value="ASJ74442.1"/>
    <property type="molecule type" value="Genomic_DNA"/>
</dbReference>
<evidence type="ECO:0000256" key="1">
    <source>
        <dbReference type="ARBA" id="ARBA00002868"/>
    </source>
</evidence>
<evidence type="ECO:0000256" key="5">
    <source>
        <dbReference type="ARBA" id="ARBA00031841"/>
    </source>
</evidence>
<dbReference type="GO" id="GO:0042254">
    <property type="term" value="P:ribosome biogenesis"/>
    <property type="evidence" value="ECO:0007669"/>
    <property type="project" value="UniProtKB-KW"/>
</dbReference>
<organism evidence="6 7">
    <name type="scientific">Granulosicoccus antarcticus IMCC3135</name>
    <dbReference type="NCBI Taxonomy" id="1192854"/>
    <lineage>
        <taxon>Bacteria</taxon>
        <taxon>Pseudomonadati</taxon>
        <taxon>Pseudomonadota</taxon>
        <taxon>Gammaproteobacteria</taxon>
        <taxon>Chromatiales</taxon>
        <taxon>Granulosicoccaceae</taxon>
        <taxon>Granulosicoccus</taxon>
    </lineage>
</organism>
<dbReference type="OrthoDB" id="9786771at2"/>
<dbReference type="RefSeq" id="WP_157736169.1">
    <property type="nucleotide sequence ID" value="NZ_CP018632.1"/>
</dbReference>
<dbReference type="KEGG" id="gai:IMCC3135_21850"/>
<gene>
    <name evidence="6" type="ORF">IMCC3135_21850</name>
</gene>
<comment type="function">
    <text evidence="1">Plays a role in synthesis, processing and/or stability of 23S rRNA.</text>
</comment>
<keyword evidence="7" id="KW-1185">Reference proteome</keyword>
<dbReference type="PANTHER" id="PTHR38099">
    <property type="entry name" value="LARGE RIBOSOMAL RNA SUBUNIT ACCUMULATION PROTEIN YCED"/>
    <property type="match status" value="1"/>
</dbReference>
<reference evidence="6 7" key="1">
    <citation type="submission" date="2016-12" db="EMBL/GenBank/DDBJ databases">
        <authorList>
            <person name="Song W.-J."/>
            <person name="Kurnit D.M."/>
        </authorList>
    </citation>
    <scope>NUCLEOTIDE SEQUENCE [LARGE SCALE GENOMIC DNA]</scope>
    <source>
        <strain evidence="6 7">IMCC3135</strain>
    </source>
</reference>
<comment type="similarity">
    <text evidence="2">Belongs to the DUF177 domain family.</text>
</comment>